<name>A0ACB8ARE5_9AGAM</name>
<protein>
    <submittedName>
        <fullName evidence="1">Uncharacterized protein</fullName>
    </submittedName>
</protein>
<evidence type="ECO:0000313" key="2">
    <source>
        <dbReference type="Proteomes" id="UP000790377"/>
    </source>
</evidence>
<proteinExistence type="predicted"/>
<gene>
    <name evidence="1" type="ORF">BJ138DRAFT_1191942</name>
</gene>
<keyword evidence="2" id="KW-1185">Reference proteome</keyword>
<reference evidence="1" key="1">
    <citation type="journal article" date="2021" name="New Phytol.">
        <title>Evolutionary innovations through gain and loss of genes in the ectomycorrhizal Boletales.</title>
        <authorList>
            <person name="Wu G."/>
            <person name="Miyauchi S."/>
            <person name="Morin E."/>
            <person name="Kuo A."/>
            <person name="Drula E."/>
            <person name="Varga T."/>
            <person name="Kohler A."/>
            <person name="Feng B."/>
            <person name="Cao Y."/>
            <person name="Lipzen A."/>
            <person name="Daum C."/>
            <person name="Hundley H."/>
            <person name="Pangilinan J."/>
            <person name="Johnson J."/>
            <person name="Barry K."/>
            <person name="LaButti K."/>
            <person name="Ng V."/>
            <person name="Ahrendt S."/>
            <person name="Min B."/>
            <person name="Choi I.G."/>
            <person name="Park H."/>
            <person name="Plett J.M."/>
            <person name="Magnuson J."/>
            <person name="Spatafora J.W."/>
            <person name="Nagy L.G."/>
            <person name="Henrissat B."/>
            <person name="Grigoriev I.V."/>
            <person name="Yang Z.L."/>
            <person name="Xu J."/>
            <person name="Martin F.M."/>
        </authorList>
    </citation>
    <scope>NUCLEOTIDE SEQUENCE</scope>
    <source>
        <strain evidence="1">ATCC 28755</strain>
    </source>
</reference>
<sequence length="405" mass="44161">MRSSNSPLPDIRVLPASPEKQLPEPYSPFHIPTELETEDEDGYRPMYLSPPLVAPVQYGSPRHSSPLRPPECPVPKGLDSEKFDTLLRASRERKVALGSRKTPDLRKELAIKNQRNKAVERRALFLSKVREPPSSAAVTTPKTPPESPVLLHCSLLSPGLTSPLQVFKCTEGDRGHTSGDNSQQGWVEQVDFRVPKVTKIESTSAPQAKPTSQRTRTSKPLPSLDQITARLGNIARSADAKPGDQASTLSLSRLPTFLRGSPPRNEQPAQTPESRATLNIGRLHLPVRAPEATKPAPASQQISPPLASPRVPLTPNLEVTTTFVPHTTRSAAHALTESNLQALGRAYTARDMLSKLGRRMSPPPPGVALTTEDKRKAKRHSAPARLQYHGRSGFEHAVLSLPGGF</sequence>
<accession>A0ACB8ARE5</accession>
<organism evidence="1 2">
    <name type="scientific">Hygrophoropsis aurantiaca</name>
    <dbReference type="NCBI Taxonomy" id="72124"/>
    <lineage>
        <taxon>Eukaryota</taxon>
        <taxon>Fungi</taxon>
        <taxon>Dikarya</taxon>
        <taxon>Basidiomycota</taxon>
        <taxon>Agaricomycotina</taxon>
        <taxon>Agaricomycetes</taxon>
        <taxon>Agaricomycetidae</taxon>
        <taxon>Boletales</taxon>
        <taxon>Coniophorineae</taxon>
        <taxon>Hygrophoropsidaceae</taxon>
        <taxon>Hygrophoropsis</taxon>
    </lineage>
</organism>
<dbReference type="EMBL" id="MU267601">
    <property type="protein sequence ID" value="KAH7915343.1"/>
    <property type="molecule type" value="Genomic_DNA"/>
</dbReference>
<comment type="caution">
    <text evidence="1">The sequence shown here is derived from an EMBL/GenBank/DDBJ whole genome shotgun (WGS) entry which is preliminary data.</text>
</comment>
<dbReference type="Proteomes" id="UP000790377">
    <property type="component" value="Unassembled WGS sequence"/>
</dbReference>
<evidence type="ECO:0000313" key="1">
    <source>
        <dbReference type="EMBL" id="KAH7915343.1"/>
    </source>
</evidence>